<evidence type="ECO:0000256" key="1">
    <source>
        <dbReference type="SAM" id="MobiDB-lite"/>
    </source>
</evidence>
<name>A0AAP0RJ28_LIQFO</name>
<feature type="compositionally biased region" description="Polar residues" evidence="1">
    <location>
        <begin position="34"/>
        <end position="43"/>
    </location>
</feature>
<keyword evidence="3" id="KW-1185">Reference proteome</keyword>
<feature type="compositionally biased region" description="Basic and acidic residues" evidence="1">
    <location>
        <begin position="1"/>
        <end position="14"/>
    </location>
</feature>
<comment type="caution">
    <text evidence="2">The sequence shown here is derived from an EMBL/GenBank/DDBJ whole genome shotgun (WGS) entry which is preliminary data.</text>
</comment>
<dbReference type="PANTHER" id="PTHR34539:SF15">
    <property type="match status" value="1"/>
</dbReference>
<proteinExistence type="predicted"/>
<dbReference type="PANTHER" id="PTHR34539">
    <property type="entry name" value="T6J4.11 PROTEIN"/>
    <property type="match status" value="1"/>
</dbReference>
<protein>
    <submittedName>
        <fullName evidence="2">Uncharacterized protein</fullName>
    </submittedName>
</protein>
<dbReference type="EMBL" id="JBBPBK010000009">
    <property type="protein sequence ID" value="KAK9278299.1"/>
    <property type="molecule type" value="Genomic_DNA"/>
</dbReference>
<gene>
    <name evidence="2" type="ORF">L1049_027864</name>
</gene>
<evidence type="ECO:0000313" key="3">
    <source>
        <dbReference type="Proteomes" id="UP001415857"/>
    </source>
</evidence>
<accession>A0AAP0RJ28</accession>
<reference evidence="2 3" key="1">
    <citation type="journal article" date="2024" name="Plant J.">
        <title>Genome sequences and population genomics reveal climatic adaptation and genomic divergence between two closely related sweetgum species.</title>
        <authorList>
            <person name="Xu W.Q."/>
            <person name="Ren C.Q."/>
            <person name="Zhang X.Y."/>
            <person name="Comes H.P."/>
            <person name="Liu X.H."/>
            <person name="Li Y.G."/>
            <person name="Kettle C.J."/>
            <person name="Jalonen R."/>
            <person name="Gaisberger H."/>
            <person name="Ma Y.Z."/>
            <person name="Qiu Y.X."/>
        </authorList>
    </citation>
    <scope>NUCLEOTIDE SEQUENCE [LARGE SCALE GENOMIC DNA]</scope>
    <source>
        <strain evidence="2">Hangzhou</strain>
    </source>
</reference>
<organism evidence="2 3">
    <name type="scientific">Liquidambar formosana</name>
    <name type="common">Formosan gum</name>
    <dbReference type="NCBI Taxonomy" id="63359"/>
    <lineage>
        <taxon>Eukaryota</taxon>
        <taxon>Viridiplantae</taxon>
        <taxon>Streptophyta</taxon>
        <taxon>Embryophyta</taxon>
        <taxon>Tracheophyta</taxon>
        <taxon>Spermatophyta</taxon>
        <taxon>Magnoliopsida</taxon>
        <taxon>eudicotyledons</taxon>
        <taxon>Gunneridae</taxon>
        <taxon>Pentapetalae</taxon>
        <taxon>Saxifragales</taxon>
        <taxon>Altingiaceae</taxon>
        <taxon>Liquidambar</taxon>
    </lineage>
</organism>
<evidence type="ECO:0000313" key="2">
    <source>
        <dbReference type="EMBL" id="KAK9278299.1"/>
    </source>
</evidence>
<feature type="region of interest" description="Disordered" evidence="1">
    <location>
        <begin position="1"/>
        <end position="58"/>
    </location>
</feature>
<dbReference type="Proteomes" id="UP001415857">
    <property type="component" value="Unassembled WGS sequence"/>
</dbReference>
<sequence length="219" mass="24088">MEDGSNRKRVRDELYDSEVNSPESKRLRDESCDSDVNSPQSNRFQDDSEDSVVNSPDVKRIQDDLFDILDDSDTVTDRDPAIQGLDSVIKSFEEEILVQPPANFDLTSDSGESQPELGYLLEASDDELGLPPTISSSGEEGKTEDVGLPAIVSDAVGLSEILGFDDEIPSYESYAFGIVGELENHNNTNAEFVTLGGLFDYSDGDFSEFSWRPETLPAL</sequence>
<dbReference type="AlphaFoldDB" id="A0AAP0RJ28"/>